<keyword evidence="7 12" id="KW-0822">Tryptophan biosynthesis</keyword>
<dbReference type="InterPro" id="IPR035902">
    <property type="entry name" value="Nuc_phospho_transferase"/>
</dbReference>
<dbReference type="InterPro" id="IPR017459">
    <property type="entry name" value="Glycosyl_Trfase_fam3_N_dom"/>
</dbReference>
<keyword evidence="9 12" id="KW-0057">Aromatic amino acid biosynthesis</keyword>
<feature type="binding site" evidence="12">
    <location>
        <position position="227"/>
    </location>
    <ligand>
        <name>Mg(2+)</name>
        <dbReference type="ChEBI" id="CHEBI:18420"/>
        <label>1</label>
    </ligand>
</feature>
<dbReference type="FunFam" id="3.40.1030.10:FF:000002">
    <property type="entry name" value="Anthranilate phosphoribosyltransferase"/>
    <property type="match status" value="1"/>
</dbReference>
<dbReference type="GO" id="GO:0004048">
    <property type="term" value="F:anthranilate phosphoribosyltransferase activity"/>
    <property type="evidence" value="ECO:0007669"/>
    <property type="project" value="UniProtKB-UniRule"/>
</dbReference>
<proteinExistence type="inferred from homology"/>
<dbReference type="GO" id="GO:0005829">
    <property type="term" value="C:cytosol"/>
    <property type="evidence" value="ECO:0007669"/>
    <property type="project" value="TreeGrafter"/>
</dbReference>
<feature type="binding site" evidence="12">
    <location>
        <position position="93"/>
    </location>
    <ligand>
        <name>Mg(2+)</name>
        <dbReference type="ChEBI" id="CHEBI:18420"/>
        <label>1</label>
    </ligand>
</feature>
<dbReference type="KEGG" id="tdu:QJT80_04095"/>
<dbReference type="FunFam" id="1.20.970.10:FF:000006">
    <property type="entry name" value="Anthranilate phosphoribosyltransferase"/>
    <property type="match status" value="1"/>
</dbReference>
<evidence type="ECO:0000256" key="3">
    <source>
        <dbReference type="ARBA" id="ARBA00022605"/>
    </source>
</evidence>
<evidence type="ECO:0000256" key="6">
    <source>
        <dbReference type="ARBA" id="ARBA00022723"/>
    </source>
</evidence>
<feature type="domain" description="Glycosyl transferase family 3 N-terminal" evidence="14">
    <location>
        <begin position="6"/>
        <end position="65"/>
    </location>
</feature>
<evidence type="ECO:0000256" key="5">
    <source>
        <dbReference type="ARBA" id="ARBA00022679"/>
    </source>
</evidence>
<evidence type="ECO:0000256" key="8">
    <source>
        <dbReference type="ARBA" id="ARBA00022842"/>
    </source>
</evidence>
<feature type="binding site" evidence="12">
    <location>
        <begin position="84"/>
        <end position="85"/>
    </location>
    <ligand>
        <name>5-phospho-alpha-D-ribose 1-diphosphate</name>
        <dbReference type="ChEBI" id="CHEBI:58017"/>
    </ligand>
</feature>
<keyword evidence="8 12" id="KW-0460">Magnesium</keyword>
<feature type="binding site" evidence="12">
    <location>
        <begin position="109"/>
        <end position="117"/>
    </location>
    <ligand>
        <name>5-phospho-alpha-D-ribose 1-diphosphate</name>
        <dbReference type="ChEBI" id="CHEBI:58017"/>
    </ligand>
</feature>
<evidence type="ECO:0000256" key="11">
    <source>
        <dbReference type="ARBA" id="ARBA00061188"/>
    </source>
</evidence>
<dbReference type="NCBIfam" id="TIGR01245">
    <property type="entry name" value="trpD"/>
    <property type="match status" value="1"/>
</dbReference>
<feature type="binding site" evidence="12">
    <location>
        <position position="81"/>
    </location>
    <ligand>
        <name>anthranilate</name>
        <dbReference type="ChEBI" id="CHEBI:16567"/>
        <label>1</label>
    </ligand>
</feature>
<dbReference type="EMBL" id="CP124755">
    <property type="protein sequence ID" value="WGZ91658.1"/>
    <property type="molecule type" value="Genomic_DNA"/>
</dbReference>
<feature type="binding site" evidence="12">
    <location>
        <position position="167"/>
    </location>
    <ligand>
        <name>anthranilate</name>
        <dbReference type="ChEBI" id="CHEBI:16567"/>
        <label>2</label>
    </ligand>
</feature>
<dbReference type="SUPFAM" id="SSF47648">
    <property type="entry name" value="Nucleoside phosphorylase/phosphoribosyltransferase N-terminal domain"/>
    <property type="match status" value="1"/>
</dbReference>
<accession>A0AA95H9K9</accession>
<keyword evidence="3 12" id="KW-0028">Amino-acid biosynthesis</keyword>
<comment type="similarity">
    <text evidence="11">In the C-terminal section; belongs to the anthranilate phosphoribosyltransferase family.</text>
</comment>
<organism evidence="15">
    <name type="scientific">Candidatus Thiocaldithrix dubininis</name>
    <dbReference type="NCBI Taxonomy" id="3080823"/>
    <lineage>
        <taxon>Bacteria</taxon>
        <taxon>Pseudomonadati</taxon>
        <taxon>Pseudomonadota</taxon>
        <taxon>Gammaproteobacteria</taxon>
        <taxon>Thiotrichales</taxon>
        <taxon>Thiotrichaceae</taxon>
        <taxon>Candidatus Thiocaldithrix</taxon>
    </lineage>
</organism>
<comment type="similarity">
    <text evidence="12">Belongs to the anthranilate phosphoribosyltransferase family.</text>
</comment>
<feature type="binding site" evidence="12">
    <location>
        <position position="121"/>
    </location>
    <ligand>
        <name>5-phospho-alpha-D-ribose 1-diphosphate</name>
        <dbReference type="ChEBI" id="CHEBI:58017"/>
    </ligand>
</feature>
<feature type="binding site" evidence="12">
    <location>
        <position position="89"/>
    </location>
    <ligand>
        <name>5-phospho-alpha-D-ribose 1-diphosphate</name>
        <dbReference type="ChEBI" id="CHEBI:58017"/>
    </ligand>
</feature>
<feature type="binding site" evidence="12">
    <location>
        <position position="227"/>
    </location>
    <ligand>
        <name>Mg(2+)</name>
        <dbReference type="ChEBI" id="CHEBI:18420"/>
        <label>2</label>
    </ligand>
</feature>
<dbReference type="PANTHER" id="PTHR43285:SF2">
    <property type="entry name" value="ANTHRANILATE PHOSPHORIBOSYLTRANSFERASE"/>
    <property type="match status" value="1"/>
</dbReference>
<dbReference type="Gene3D" id="1.20.970.10">
    <property type="entry name" value="Transferase, Pyrimidine Nucleoside Phosphorylase, Chain C"/>
    <property type="match status" value="1"/>
</dbReference>
<comment type="cofactor">
    <cofactor evidence="12">
        <name>Mg(2+)</name>
        <dbReference type="ChEBI" id="CHEBI:18420"/>
    </cofactor>
    <text evidence="12">Binds 2 magnesium ions per monomer.</text>
</comment>
<comment type="caution">
    <text evidence="12">Lacks conserved residue(s) required for the propagation of feature annotation.</text>
</comment>
<feature type="binding site" evidence="12">
    <location>
        <position position="112"/>
    </location>
    <ligand>
        <name>anthranilate</name>
        <dbReference type="ChEBI" id="CHEBI:16567"/>
        <label>1</label>
    </ligand>
</feature>
<dbReference type="EC" id="2.4.2.18" evidence="12"/>
<reference evidence="15" key="2">
    <citation type="submission" date="2023-04" db="EMBL/GenBank/DDBJ databases">
        <authorList>
            <person name="Beletskiy A.V."/>
            <person name="Mardanov A.V."/>
            <person name="Ravin N.V."/>
        </authorList>
    </citation>
    <scope>NUCLEOTIDE SEQUENCE</scope>
    <source>
        <strain evidence="15">GKL-01</strain>
    </source>
</reference>
<dbReference type="Pfam" id="PF02885">
    <property type="entry name" value="Glycos_trans_3N"/>
    <property type="match status" value="1"/>
</dbReference>
<dbReference type="InterPro" id="IPR005940">
    <property type="entry name" value="Anthranilate_Pribosyl_Tfrase"/>
</dbReference>
<dbReference type="GO" id="GO:0000287">
    <property type="term" value="F:magnesium ion binding"/>
    <property type="evidence" value="ECO:0007669"/>
    <property type="project" value="UniProtKB-UniRule"/>
</dbReference>
<dbReference type="HAMAP" id="MF_00211">
    <property type="entry name" value="TrpD"/>
    <property type="match status" value="1"/>
</dbReference>
<name>A0AA95H9K9_9GAMM</name>
<evidence type="ECO:0000256" key="10">
    <source>
        <dbReference type="ARBA" id="ARBA00052328"/>
    </source>
</evidence>
<evidence type="ECO:0000256" key="9">
    <source>
        <dbReference type="ARBA" id="ARBA00023141"/>
    </source>
</evidence>
<dbReference type="PANTHER" id="PTHR43285">
    <property type="entry name" value="ANTHRANILATE PHOSPHORIBOSYLTRANSFERASE"/>
    <property type="match status" value="1"/>
</dbReference>
<feature type="binding site" evidence="12">
    <location>
        <position position="226"/>
    </location>
    <ligand>
        <name>Mg(2+)</name>
        <dbReference type="ChEBI" id="CHEBI:18420"/>
        <label>2</label>
    </ligand>
</feature>
<evidence type="ECO:0000259" key="14">
    <source>
        <dbReference type="Pfam" id="PF02885"/>
    </source>
</evidence>
<evidence type="ECO:0000256" key="4">
    <source>
        <dbReference type="ARBA" id="ARBA00022676"/>
    </source>
</evidence>
<comment type="catalytic activity">
    <reaction evidence="10 12">
        <text>N-(5-phospho-beta-D-ribosyl)anthranilate + diphosphate = 5-phospho-alpha-D-ribose 1-diphosphate + anthranilate</text>
        <dbReference type="Rhea" id="RHEA:11768"/>
        <dbReference type="ChEBI" id="CHEBI:16567"/>
        <dbReference type="ChEBI" id="CHEBI:18277"/>
        <dbReference type="ChEBI" id="CHEBI:33019"/>
        <dbReference type="ChEBI" id="CHEBI:58017"/>
        <dbReference type="EC" id="2.4.2.18"/>
    </reaction>
</comment>
<keyword evidence="4 12" id="KW-0328">Glycosyltransferase</keyword>
<dbReference type="SUPFAM" id="SSF52418">
    <property type="entry name" value="Nucleoside phosphorylase/phosphoribosyltransferase catalytic domain"/>
    <property type="match status" value="1"/>
</dbReference>
<evidence type="ECO:0000256" key="12">
    <source>
        <dbReference type="HAMAP-Rule" id="MF_00211"/>
    </source>
</evidence>
<dbReference type="GO" id="GO:0000162">
    <property type="term" value="P:L-tryptophan biosynthetic process"/>
    <property type="evidence" value="ECO:0007669"/>
    <property type="project" value="UniProtKB-UniRule"/>
</dbReference>
<evidence type="ECO:0000256" key="1">
    <source>
        <dbReference type="ARBA" id="ARBA00004907"/>
    </source>
</evidence>
<dbReference type="Proteomes" id="UP001300672">
    <property type="component" value="Chromosome"/>
</dbReference>
<feature type="domain" description="Glycosyl transferase family 3" evidence="13">
    <location>
        <begin position="76"/>
        <end position="324"/>
    </location>
</feature>
<evidence type="ECO:0000259" key="13">
    <source>
        <dbReference type="Pfam" id="PF00591"/>
    </source>
</evidence>
<dbReference type="Gene3D" id="3.40.1030.10">
    <property type="entry name" value="Nucleoside phosphorylase/phosphoribosyltransferase catalytic domain"/>
    <property type="match status" value="1"/>
</dbReference>
<comment type="function">
    <text evidence="12">Catalyzes the transfer of the phosphoribosyl group of 5-phosphorylribose-1-pyrophosphate (PRPP) to anthranilate to yield N-(5'-phosphoribosyl)-anthranilate (PRA).</text>
</comment>
<comment type="subunit">
    <text evidence="2 12">Homodimer.</text>
</comment>
<feature type="binding site" evidence="12">
    <location>
        <position position="81"/>
    </location>
    <ligand>
        <name>5-phospho-alpha-D-ribose 1-diphosphate</name>
        <dbReference type="ChEBI" id="CHEBI:58017"/>
    </ligand>
</feature>
<sequence>MEFQGFIRKVLNHETLSRVEMTQAMRMIMTGEASPAQIGGFLVGLRMRGETVDEISAAASVMRELSTRVELAPDYLVDTCGTGGDASGTFNISTASAFVVAAAGARVAKHGNRSVSSKSGSADVLEAAGVNLNLSPEQVKRCIDEVGVGFLFAQLHHSAMKYAIGPRRDLGARTIFNLLGPLTNPAAAPNQVLGVFDKQWVRPMAEVLQSLGSRHVMVVHAQDGLDELSIASPSYVAELKNGVVTEYTLSPESVGLNSSSLDSIRVPDAAQSFALIQRVLGGKAGTARDIVCLNAGAAIYVAGLAESHAAGVAKAQAALDSGQAARKLQALIDLTQQFKSP</sequence>
<keyword evidence="6 12" id="KW-0479">Metal-binding</keyword>
<evidence type="ECO:0000256" key="2">
    <source>
        <dbReference type="ARBA" id="ARBA00011738"/>
    </source>
</evidence>
<evidence type="ECO:0000313" key="15">
    <source>
        <dbReference type="EMBL" id="WGZ91658.1"/>
    </source>
</evidence>
<feature type="binding site" evidence="12">
    <location>
        <begin position="91"/>
        <end position="94"/>
    </location>
    <ligand>
        <name>5-phospho-alpha-D-ribose 1-diphosphate</name>
        <dbReference type="ChEBI" id="CHEBI:58017"/>
    </ligand>
</feature>
<dbReference type="Pfam" id="PF00591">
    <property type="entry name" value="Glycos_transf_3"/>
    <property type="match status" value="1"/>
</dbReference>
<reference evidence="15" key="1">
    <citation type="journal article" date="2023" name="Int. J. Mol. Sci.">
        <title>Metagenomics Revealed a New Genus 'Candidatus Thiocaldithrix dubininis' gen. nov., sp. nov. and a New Species 'Candidatus Thiothrix putei' sp. nov. in the Family Thiotrichaceae, Some Members of Which Have Traits of Both Na+- and H+-Motive Energetics.</title>
        <authorList>
            <person name="Ravin N.V."/>
            <person name="Muntyan M.S."/>
            <person name="Smolyakov D.D."/>
            <person name="Rudenko T.S."/>
            <person name="Beletsky A.V."/>
            <person name="Mardanov A.V."/>
            <person name="Grabovich M.Y."/>
        </authorList>
    </citation>
    <scope>NUCLEOTIDE SEQUENCE</scope>
    <source>
        <strain evidence="15">GKL-01</strain>
    </source>
</reference>
<dbReference type="AlphaFoldDB" id="A0AA95H9K9"/>
<comment type="pathway">
    <text evidence="1 12">Amino-acid biosynthesis; L-tryptophan biosynthesis; L-tryptophan from chorismate: step 2/5.</text>
</comment>
<dbReference type="InterPro" id="IPR036320">
    <property type="entry name" value="Glycosyl_Trfase_fam3_N_dom_sf"/>
</dbReference>
<evidence type="ECO:0000256" key="7">
    <source>
        <dbReference type="ARBA" id="ARBA00022822"/>
    </source>
</evidence>
<gene>
    <name evidence="12 15" type="primary">trpD</name>
    <name evidence="15" type="ORF">QJT80_04095</name>
</gene>
<dbReference type="InterPro" id="IPR000312">
    <property type="entry name" value="Glycosyl_Trfase_fam3"/>
</dbReference>
<protein>
    <recommendedName>
        <fullName evidence="12">Anthranilate phosphoribosyltransferase</fullName>
        <ecNumber evidence="12">2.4.2.18</ecNumber>
    </recommendedName>
</protein>
<keyword evidence="5 12" id="KW-0808">Transferase</keyword>